<keyword evidence="5" id="KW-1185">Reference proteome</keyword>
<feature type="compositionally biased region" description="Basic residues" evidence="2">
    <location>
        <begin position="532"/>
        <end position="571"/>
    </location>
</feature>
<evidence type="ECO:0000256" key="1">
    <source>
        <dbReference type="ARBA" id="ARBA00022737"/>
    </source>
</evidence>
<keyword evidence="1" id="KW-0677">Repeat</keyword>
<evidence type="ECO:0000313" key="5">
    <source>
        <dbReference type="Proteomes" id="UP001347796"/>
    </source>
</evidence>
<dbReference type="SUPFAM" id="SSF49854">
    <property type="entry name" value="Spermadhesin, CUB domain"/>
    <property type="match status" value="2"/>
</dbReference>
<keyword evidence="3" id="KW-0732">Signal</keyword>
<evidence type="ECO:0008006" key="6">
    <source>
        <dbReference type="Google" id="ProtNLM"/>
    </source>
</evidence>
<evidence type="ECO:0000256" key="3">
    <source>
        <dbReference type="SAM" id="SignalP"/>
    </source>
</evidence>
<reference evidence="4 5" key="1">
    <citation type="submission" date="2024-01" db="EMBL/GenBank/DDBJ databases">
        <title>The genome of the rayed Mediterranean limpet Patella caerulea (Linnaeus, 1758).</title>
        <authorList>
            <person name="Anh-Thu Weber A."/>
            <person name="Halstead-Nussloch G."/>
        </authorList>
    </citation>
    <scope>NUCLEOTIDE SEQUENCE [LARGE SCALE GENOMIC DNA]</scope>
    <source>
        <strain evidence="4">AATW-2023a</strain>
        <tissue evidence="4">Whole specimen</tissue>
    </source>
</reference>
<comment type="caution">
    <text evidence="4">The sequence shown here is derived from an EMBL/GenBank/DDBJ whole genome shotgun (WGS) entry which is preliminary data.</text>
</comment>
<organism evidence="4 5">
    <name type="scientific">Patella caerulea</name>
    <name type="common">Rayed Mediterranean limpet</name>
    <dbReference type="NCBI Taxonomy" id="87958"/>
    <lineage>
        <taxon>Eukaryota</taxon>
        <taxon>Metazoa</taxon>
        <taxon>Spiralia</taxon>
        <taxon>Lophotrochozoa</taxon>
        <taxon>Mollusca</taxon>
        <taxon>Gastropoda</taxon>
        <taxon>Patellogastropoda</taxon>
        <taxon>Patelloidea</taxon>
        <taxon>Patellidae</taxon>
        <taxon>Patella</taxon>
    </lineage>
</organism>
<name>A0AAN8KAR7_PATCE</name>
<dbReference type="Gene3D" id="2.60.120.290">
    <property type="entry name" value="Spermadhesin, CUB domain"/>
    <property type="match status" value="2"/>
</dbReference>
<dbReference type="EMBL" id="JAZGQO010000001">
    <property type="protein sequence ID" value="KAK6195075.1"/>
    <property type="molecule type" value="Genomic_DNA"/>
</dbReference>
<evidence type="ECO:0000256" key="2">
    <source>
        <dbReference type="SAM" id="MobiDB-lite"/>
    </source>
</evidence>
<feature type="chain" id="PRO_5042926580" description="CUB domain-containing protein" evidence="3">
    <location>
        <begin position="18"/>
        <end position="571"/>
    </location>
</feature>
<protein>
    <recommendedName>
        <fullName evidence="6">CUB domain-containing protein</fullName>
    </recommendedName>
</protein>
<feature type="signal peptide" evidence="3">
    <location>
        <begin position="1"/>
        <end position="17"/>
    </location>
</feature>
<sequence length="571" mass="66186">MRCWVFLLLILTTSIHCFGNGGLISRCLFKRREHIYFSCPKGRVIYRPTIFLGKGNQSTCSYQDGDCVGQSLSMLKQNNKCYWRESCSVGWRNGQIILKTDDRRCTGETANYVAYSNPFCIKKEHLFNICDANEKEIDVIEGVIRSHEEYPWSYGSAKQKCTKIITVNQGYRWKLMIDDVETEDGDFLIIRDIANDIIYNVTTALSKTLTGISGQVEINFITSPGVKTSRGFVIRFQKERIRLSTDIFNKTYSDTLQVFASIEECINSKNDRILLTCPLDEVIYKPEVSVGASNDNLCYHRDGDCTGLIHTLLAQRNGCYWSNSCNLSWREGIPITMTSVERCFILMPSYTMMSYFQCVPKGQVHNICDDNYWEITETNGLIKSHDSFPWNYPAVTKTCRKRLRVNKKFGVRLFTDDFDLDLDTSKERVNIWYVSLNGHRVKRKKLRGNDTVDFITLHGCIDIEFKTSEHSKTGRGFVFRFELALTNQTENDVIGDELETCGGKLTYFPKRPKRTKRKHKVKKGNKGDVKKQRSRNKKRAPGNKNRRKMLNRRRRKFKKGKRLHGKQHRKN</sequence>
<feature type="compositionally biased region" description="Basic residues" evidence="2">
    <location>
        <begin position="510"/>
        <end position="524"/>
    </location>
</feature>
<dbReference type="PANTHER" id="PTHR24251">
    <property type="entry name" value="OVOCHYMASE-RELATED"/>
    <property type="match status" value="1"/>
</dbReference>
<dbReference type="AlphaFoldDB" id="A0AAN8KAR7"/>
<feature type="region of interest" description="Disordered" evidence="2">
    <location>
        <begin position="508"/>
        <end position="571"/>
    </location>
</feature>
<dbReference type="Proteomes" id="UP001347796">
    <property type="component" value="Unassembled WGS sequence"/>
</dbReference>
<dbReference type="InterPro" id="IPR035914">
    <property type="entry name" value="Sperma_CUB_dom_sf"/>
</dbReference>
<gene>
    <name evidence="4" type="ORF">SNE40_000580</name>
</gene>
<accession>A0AAN8KAR7</accession>
<evidence type="ECO:0000313" key="4">
    <source>
        <dbReference type="EMBL" id="KAK6195075.1"/>
    </source>
</evidence>
<proteinExistence type="predicted"/>